<dbReference type="EMBL" id="HG992338">
    <property type="protein sequence ID" value="CAE6816024.1"/>
    <property type="molecule type" value="Genomic_DNA"/>
</dbReference>
<reference evidence="1 2" key="1">
    <citation type="submission" date="2021-02" db="EMBL/GenBank/DDBJ databases">
        <authorList>
            <person name="Pothier F. J."/>
        </authorList>
    </citation>
    <scope>NUCLEOTIDE SEQUENCE [LARGE SCALE GENOMIC DNA]</scope>
    <source>
        <strain evidence="1 2">301</strain>
    </source>
</reference>
<gene>
    <name evidence="1" type="ORF">XAC301_32490</name>
</gene>
<dbReference type="EMBL" id="HG992338">
    <property type="protein sequence ID" value="CAE6815983.1"/>
    <property type="molecule type" value="Genomic_DNA"/>
</dbReference>
<protein>
    <submittedName>
        <fullName evidence="1">Uncharacterized protein</fullName>
    </submittedName>
</protein>
<accession>A0ABM8SKW9</accession>
<proteinExistence type="predicted"/>
<dbReference type="Proteomes" id="UP000835287">
    <property type="component" value="Chromosome"/>
</dbReference>
<evidence type="ECO:0000313" key="1">
    <source>
        <dbReference type="EMBL" id="CAE6815983.1"/>
    </source>
</evidence>
<evidence type="ECO:0000313" key="2">
    <source>
        <dbReference type="Proteomes" id="UP000835287"/>
    </source>
</evidence>
<name>A0ABM8SKW9_9XANT</name>
<organism evidence="1 2">
    <name type="scientific">Xanthomonas arboricola pv. corylina</name>
    <dbReference type="NCBI Taxonomy" id="487821"/>
    <lineage>
        <taxon>Bacteria</taxon>
        <taxon>Pseudomonadati</taxon>
        <taxon>Pseudomonadota</taxon>
        <taxon>Gammaproteobacteria</taxon>
        <taxon>Lysobacterales</taxon>
        <taxon>Lysobacteraceae</taxon>
        <taxon>Xanthomonas</taxon>
    </lineage>
</organism>
<sequence>MAHHHASPMQLKSGEWGARVPASNVQVGDELTVVTRSGSSRNVMVSQIAWQNHEVTLCETVNVSPTVCKFCGAVDAGHGYPFSTLPRAKRTCDDCA</sequence>
<keyword evidence="2" id="KW-1185">Reference proteome</keyword>